<dbReference type="EMBL" id="KI301916">
    <property type="protein sequence ID" value="ERZ94572.1"/>
    <property type="molecule type" value="Genomic_DNA"/>
</dbReference>
<reference evidence="1" key="1">
    <citation type="submission" date="2013-07" db="EMBL/GenBank/DDBJ databases">
        <title>The genome of an arbuscular mycorrhizal fungus provides insights into the evolution of the oldest plant symbiosis.</title>
        <authorList>
            <consortium name="DOE Joint Genome Institute"/>
            <person name="Tisserant E."/>
            <person name="Malbreil M."/>
            <person name="Kuo A."/>
            <person name="Kohler A."/>
            <person name="Symeonidi A."/>
            <person name="Balestrini R."/>
            <person name="Charron P."/>
            <person name="Duensing N."/>
            <person name="Frei-dit-Frey N."/>
            <person name="Gianinazzi-Pearson V."/>
            <person name="Gilbert B."/>
            <person name="Handa Y."/>
            <person name="Hijri M."/>
            <person name="Kaul R."/>
            <person name="Kawaguchi M."/>
            <person name="Krajinski F."/>
            <person name="Lammers P."/>
            <person name="Lapierre D."/>
            <person name="Masclaux F.G."/>
            <person name="Murat C."/>
            <person name="Morin E."/>
            <person name="Ndikumana S."/>
            <person name="Pagni M."/>
            <person name="Petitpierre D."/>
            <person name="Requena N."/>
            <person name="Rosikiewicz P."/>
            <person name="Riley R."/>
            <person name="Saito K."/>
            <person name="San Clemente H."/>
            <person name="Shapiro H."/>
            <person name="van Tuinen D."/>
            <person name="Becard G."/>
            <person name="Bonfante P."/>
            <person name="Paszkowski U."/>
            <person name="Shachar-Hill Y."/>
            <person name="Young J.P."/>
            <person name="Sanders I.R."/>
            <person name="Henrissat B."/>
            <person name="Rensing S.A."/>
            <person name="Grigoriev I.V."/>
            <person name="Corradi N."/>
            <person name="Roux C."/>
            <person name="Martin F."/>
        </authorList>
    </citation>
    <scope>NUCLEOTIDE SEQUENCE</scope>
    <source>
        <strain evidence="1">DAOM 197198</strain>
    </source>
</reference>
<gene>
    <name evidence="1" type="ORF">GLOINDRAFT_90469</name>
</gene>
<dbReference type="HOGENOM" id="CLU_2224625_0_0_1"/>
<name>U9SKR1_RHIID</name>
<accession>U9SKR1</accession>
<organism evidence="1">
    <name type="scientific">Rhizophagus irregularis (strain DAOM 181602 / DAOM 197198 / MUCL 43194)</name>
    <name type="common">Arbuscular mycorrhizal fungus</name>
    <name type="synonym">Glomus intraradices</name>
    <dbReference type="NCBI Taxonomy" id="747089"/>
    <lineage>
        <taxon>Eukaryota</taxon>
        <taxon>Fungi</taxon>
        <taxon>Fungi incertae sedis</taxon>
        <taxon>Mucoromycota</taxon>
        <taxon>Glomeromycotina</taxon>
        <taxon>Glomeromycetes</taxon>
        <taxon>Glomerales</taxon>
        <taxon>Glomeraceae</taxon>
        <taxon>Rhizophagus</taxon>
    </lineage>
</organism>
<sequence>MPSNGPLTNIILTINNTNNTNNDGTFGTRNLRNVYRGRNRFTRQRSINRIYRRRVRRVRPNVSNNNILYGVVFVNARSDDNDVTQSIVRFNRFMVIIIMLINIIRI</sequence>
<evidence type="ECO:0000313" key="1">
    <source>
        <dbReference type="EMBL" id="ERZ94572.1"/>
    </source>
</evidence>
<dbReference type="AlphaFoldDB" id="U9SKR1"/>
<protein>
    <submittedName>
        <fullName evidence="1">Uncharacterized protein</fullName>
    </submittedName>
</protein>
<proteinExistence type="predicted"/>